<dbReference type="EMBL" id="NMUH01006580">
    <property type="protein sequence ID" value="MQM15580.1"/>
    <property type="molecule type" value="Genomic_DNA"/>
</dbReference>
<accession>A0A843X8D0</accession>
<dbReference type="FunFam" id="3.30.420.10:FF:000054">
    <property type="entry name" value="Werner Syndrome-like exonuclease"/>
    <property type="match status" value="1"/>
</dbReference>
<dbReference type="GO" id="GO:0005737">
    <property type="term" value="C:cytoplasm"/>
    <property type="evidence" value="ECO:0007669"/>
    <property type="project" value="TreeGrafter"/>
</dbReference>
<comment type="caution">
    <text evidence="4">The sequence shown here is derived from an EMBL/GenBank/DDBJ whole genome shotgun (WGS) entry which is preliminary data.</text>
</comment>
<dbReference type="Proteomes" id="UP000652761">
    <property type="component" value="Unassembled WGS sequence"/>
</dbReference>
<dbReference type="PANTHER" id="PTHR13620">
    <property type="entry name" value="3-5 EXONUCLEASE"/>
    <property type="match status" value="1"/>
</dbReference>
<dbReference type="InterPro" id="IPR002562">
    <property type="entry name" value="3'-5'_exonuclease_dom"/>
</dbReference>
<dbReference type="OrthoDB" id="1920326at2759"/>
<evidence type="ECO:0000313" key="5">
    <source>
        <dbReference type="Proteomes" id="UP000652761"/>
    </source>
</evidence>
<evidence type="ECO:0000259" key="3">
    <source>
        <dbReference type="Pfam" id="PF01612"/>
    </source>
</evidence>
<gene>
    <name evidence="4" type="ORF">Taro_048524</name>
</gene>
<keyword evidence="5" id="KW-1185">Reference proteome</keyword>
<dbReference type="PANTHER" id="PTHR13620:SF105">
    <property type="entry name" value="OS01G0737700 PROTEIN"/>
    <property type="match status" value="1"/>
</dbReference>
<dbReference type="InterPro" id="IPR051132">
    <property type="entry name" value="3-5_Exonuclease_domain"/>
</dbReference>
<dbReference type="InterPro" id="IPR036397">
    <property type="entry name" value="RNaseH_sf"/>
</dbReference>
<protein>
    <recommendedName>
        <fullName evidence="3">3'-5' exonuclease domain-containing protein</fullName>
    </recommendedName>
</protein>
<evidence type="ECO:0000256" key="2">
    <source>
        <dbReference type="ARBA" id="ARBA00022801"/>
    </source>
</evidence>
<proteinExistence type="predicted"/>
<reference evidence="4" key="1">
    <citation type="submission" date="2017-07" db="EMBL/GenBank/DDBJ databases">
        <title>Taro Niue Genome Assembly and Annotation.</title>
        <authorList>
            <person name="Atibalentja N."/>
            <person name="Keating K."/>
            <person name="Fields C.J."/>
        </authorList>
    </citation>
    <scope>NUCLEOTIDE SEQUENCE</scope>
    <source>
        <strain evidence="4">Niue_2</strain>
        <tissue evidence="4">Leaf</tissue>
    </source>
</reference>
<dbReference type="Pfam" id="PF01612">
    <property type="entry name" value="DNA_pol_A_exo1"/>
    <property type="match status" value="1"/>
</dbReference>
<name>A0A843X8D0_COLES</name>
<feature type="domain" description="3'-5' exonuclease" evidence="3">
    <location>
        <begin position="53"/>
        <end position="204"/>
    </location>
</feature>
<dbReference type="GO" id="GO:0006139">
    <property type="term" value="P:nucleobase-containing compound metabolic process"/>
    <property type="evidence" value="ECO:0007669"/>
    <property type="project" value="InterPro"/>
</dbReference>
<keyword evidence="1" id="KW-0540">Nuclease</keyword>
<dbReference type="AlphaFoldDB" id="A0A843X8D0"/>
<dbReference type="Gene3D" id="3.30.420.10">
    <property type="entry name" value="Ribonuclease H-like superfamily/Ribonuclease H"/>
    <property type="match status" value="1"/>
</dbReference>
<dbReference type="GO" id="GO:0003676">
    <property type="term" value="F:nucleic acid binding"/>
    <property type="evidence" value="ECO:0007669"/>
    <property type="project" value="InterPro"/>
</dbReference>
<organism evidence="4 5">
    <name type="scientific">Colocasia esculenta</name>
    <name type="common">Wild taro</name>
    <name type="synonym">Arum esculentum</name>
    <dbReference type="NCBI Taxonomy" id="4460"/>
    <lineage>
        <taxon>Eukaryota</taxon>
        <taxon>Viridiplantae</taxon>
        <taxon>Streptophyta</taxon>
        <taxon>Embryophyta</taxon>
        <taxon>Tracheophyta</taxon>
        <taxon>Spermatophyta</taxon>
        <taxon>Magnoliopsida</taxon>
        <taxon>Liliopsida</taxon>
        <taxon>Araceae</taxon>
        <taxon>Aroideae</taxon>
        <taxon>Colocasieae</taxon>
        <taxon>Colocasia</taxon>
    </lineage>
</organism>
<dbReference type="GO" id="GO:0008408">
    <property type="term" value="F:3'-5' exonuclease activity"/>
    <property type="evidence" value="ECO:0007669"/>
    <property type="project" value="InterPro"/>
</dbReference>
<evidence type="ECO:0000313" key="4">
    <source>
        <dbReference type="EMBL" id="MQM15580.1"/>
    </source>
</evidence>
<sequence length="218" mass="25169">MSVSMEHDQDDDTYVVAIDGGFDGPDYVVGTVTASGAVVEEWLRFVRRIHRRRLNRLVVGLDVEWRPNFGGGVDNPPAILQLCVGRRCLVFQILHADYVPDGLADFLEDERFTFMGVGIDNDVEKLYRHWGLVVERTRDLRHLVAETSHRPEMRGWGLVALAEEVMGLHGMTRDRNVTLSQWDQRWLTWDQIMYAVTDGFLSFEIGRRVIAGDYYYEY</sequence>
<dbReference type="SUPFAM" id="SSF53098">
    <property type="entry name" value="Ribonuclease H-like"/>
    <property type="match status" value="1"/>
</dbReference>
<dbReference type="InterPro" id="IPR012337">
    <property type="entry name" value="RNaseH-like_sf"/>
</dbReference>
<evidence type="ECO:0000256" key="1">
    <source>
        <dbReference type="ARBA" id="ARBA00022722"/>
    </source>
</evidence>
<keyword evidence="2" id="KW-0378">Hydrolase</keyword>
<dbReference type="GO" id="GO:0005634">
    <property type="term" value="C:nucleus"/>
    <property type="evidence" value="ECO:0007669"/>
    <property type="project" value="TreeGrafter"/>
</dbReference>
<dbReference type="CDD" id="cd06141">
    <property type="entry name" value="WRN_exo"/>
    <property type="match status" value="1"/>
</dbReference>